<name>A0AA88QML3_9ASTE</name>
<keyword evidence="2" id="KW-1185">Reference proteome</keyword>
<gene>
    <name evidence="1" type="ORF">RJ640_030422</name>
</gene>
<evidence type="ECO:0000313" key="1">
    <source>
        <dbReference type="EMBL" id="KAK2967551.1"/>
    </source>
</evidence>
<reference evidence="1" key="1">
    <citation type="submission" date="2022-12" db="EMBL/GenBank/DDBJ databases">
        <title>Draft genome assemblies for two species of Escallonia (Escalloniales).</title>
        <authorList>
            <person name="Chanderbali A."/>
            <person name="Dervinis C."/>
            <person name="Anghel I."/>
            <person name="Soltis D."/>
            <person name="Soltis P."/>
            <person name="Zapata F."/>
        </authorList>
    </citation>
    <scope>NUCLEOTIDE SEQUENCE</scope>
    <source>
        <strain evidence="1">UCBG92.1500</strain>
        <tissue evidence="1">Leaf</tissue>
    </source>
</reference>
<organism evidence="1 2">
    <name type="scientific">Escallonia rubra</name>
    <dbReference type="NCBI Taxonomy" id="112253"/>
    <lineage>
        <taxon>Eukaryota</taxon>
        <taxon>Viridiplantae</taxon>
        <taxon>Streptophyta</taxon>
        <taxon>Embryophyta</taxon>
        <taxon>Tracheophyta</taxon>
        <taxon>Spermatophyta</taxon>
        <taxon>Magnoliopsida</taxon>
        <taxon>eudicotyledons</taxon>
        <taxon>Gunneridae</taxon>
        <taxon>Pentapetalae</taxon>
        <taxon>asterids</taxon>
        <taxon>campanulids</taxon>
        <taxon>Escalloniales</taxon>
        <taxon>Escalloniaceae</taxon>
        <taxon>Escallonia</taxon>
    </lineage>
</organism>
<evidence type="ECO:0000313" key="2">
    <source>
        <dbReference type="Proteomes" id="UP001187471"/>
    </source>
</evidence>
<dbReference type="EMBL" id="JAVXUO010003001">
    <property type="protein sequence ID" value="KAK2967551.1"/>
    <property type="molecule type" value="Genomic_DNA"/>
</dbReference>
<dbReference type="AlphaFoldDB" id="A0AA88QML3"/>
<comment type="caution">
    <text evidence="1">The sequence shown here is derived from an EMBL/GenBank/DDBJ whole genome shotgun (WGS) entry which is preliminary data.</text>
</comment>
<sequence>MTGGDNLKNRAAYTREGRKQLFAVLQSARGSSASVLKEKLSSLGSSGILADHQLQAQLQEQHLKGQSQLTISDIARKAFLYSHFMEGHAKNAPISRLPLITIMDTKNHLKDTPVCQPFHLELNFFNKENRVLHYPVRAFYVEGVNLMAYNLSSGVDSIYKKLQTSVPGNVEFNPKHMIYSKKQHLFLVVHEFSGSSSEVVLYWENTNPLKANSKVSTVKGRDAAFIGPNDNQFAILDEDKTGLALYILPGGGSQEVGEKNEAADQRQSVDSDVGSIKGPLQFMFETEVDRIFCTPIESTVMFASHGDKIGLAKLVQGYRLSTADGDHISTKADGKKSIKLKVNEIVLQDPWEWGRLEAHWQETLRGSVAGILTTQRVLIVSADLDILASSSTKFDKGLPSISSPVTAF</sequence>
<dbReference type="Proteomes" id="UP001187471">
    <property type="component" value="Unassembled WGS sequence"/>
</dbReference>
<accession>A0AA88QML3</accession>
<proteinExistence type="predicted"/>
<protein>
    <submittedName>
        <fullName evidence="1">Uncharacterized protein</fullName>
    </submittedName>
</protein>